<dbReference type="EMBL" id="ABCB02000019">
    <property type="protein sequence ID" value="EDO60826.1"/>
    <property type="molecule type" value="Genomic_DNA"/>
</dbReference>
<protein>
    <submittedName>
        <fullName evidence="1">Uncharacterized protein</fullName>
    </submittedName>
</protein>
<sequence>MIRPFDLLVLNALRYFKTLSLLTMKSVCGKLKTL</sequence>
<dbReference type="AlphaFoldDB" id="A7VV26"/>
<dbReference type="Proteomes" id="UP000003490">
    <property type="component" value="Unassembled WGS sequence"/>
</dbReference>
<organism evidence="1 2">
    <name type="scientific">[Clostridium] leptum DSM 753</name>
    <dbReference type="NCBI Taxonomy" id="428125"/>
    <lineage>
        <taxon>Bacteria</taxon>
        <taxon>Bacillati</taxon>
        <taxon>Bacillota</taxon>
        <taxon>Clostridia</taxon>
        <taxon>Eubacteriales</taxon>
        <taxon>Oscillospiraceae</taxon>
        <taxon>Oscillospiraceae incertae sedis</taxon>
    </lineage>
</organism>
<evidence type="ECO:0000313" key="2">
    <source>
        <dbReference type="Proteomes" id="UP000003490"/>
    </source>
</evidence>
<reference evidence="1 2" key="2">
    <citation type="submission" date="2007-08" db="EMBL/GenBank/DDBJ databases">
        <authorList>
            <person name="Fulton L."/>
            <person name="Clifton S."/>
            <person name="Fulton B."/>
            <person name="Xu J."/>
            <person name="Minx P."/>
            <person name="Pepin K.H."/>
            <person name="Johnson M."/>
            <person name="Thiruvilangam P."/>
            <person name="Bhonagiri V."/>
            <person name="Nash W.E."/>
            <person name="Wang C."/>
            <person name="Mardis E.R."/>
            <person name="Wilson R.K."/>
        </authorList>
    </citation>
    <scope>NUCLEOTIDE SEQUENCE [LARGE SCALE GENOMIC DNA]</scope>
    <source>
        <strain evidence="1 2">DSM 753</strain>
    </source>
</reference>
<name>A7VV26_9FIRM</name>
<proteinExistence type="predicted"/>
<evidence type="ECO:0000313" key="1">
    <source>
        <dbReference type="EMBL" id="EDO60826.1"/>
    </source>
</evidence>
<accession>A7VV26</accession>
<reference evidence="1 2" key="1">
    <citation type="submission" date="2007-08" db="EMBL/GenBank/DDBJ databases">
        <title>Draft genome sequence of Clostridium leptum (DSM 753).</title>
        <authorList>
            <person name="Sudarsanam P."/>
            <person name="Ley R."/>
            <person name="Guruge J."/>
            <person name="Turnbaugh P.J."/>
            <person name="Mahowald M."/>
            <person name="Liep D."/>
            <person name="Gordon J."/>
        </authorList>
    </citation>
    <scope>NUCLEOTIDE SEQUENCE [LARGE SCALE GENOMIC DNA]</scope>
    <source>
        <strain evidence="1 2">DSM 753</strain>
    </source>
</reference>
<dbReference type="HOGENOM" id="CLU_3373053_0_0_9"/>
<comment type="caution">
    <text evidence="1">The sequence shown here is derived from an EMBL/GenBank/DDBJ whole genome shotgun (WGS) entry which is preliminary data.</text>
</comment>
<gene>
    <name evidence="1" type="ORF">CLOLEP_02431</name>
</gene>